<feature type="compositionally biased region" description="Basic and acidic residues" evidence="1">
    <location>
        <begin position="45"/>
        <end position="73"/>
    </location>
</feature>
<organism evidence="2 3">
    <name type="scientific">Dryococelus australis</name>
    <dbReference type="NCBI Taxonomy" id="614101"/>
    <lineage>
        <taxon>Eukaryota</taxon>
        <taxon>Metazoa</taxon>
        <taxon>Ecdysozoa</taxon>
        <taxon>Arthropoda</taxon>
        <taxon>Hexapoda</taxon>
        <taxon>Insecta</taxon>
        <taxon>Pterygota</taxon>
        <taxon>Neoptera</taxon>
        <taxon>Polyneoptera</taxon>
        <taxon>Phasmatodea</taxon>
        <taxon>Verophasmatodea</taxon>
        <taxon>Anareolatae</taxon>
        <taxon>Phasmatidae</taxon>
        <taxon>Eurycanthinae</taxon>
        <taxon>Dryococelus</taxon>
    </lineage>
</organism>
<dbReference type="EMBL" id="JARBHB010000006">
    <property type="protein sequence ID" value="KAJ8881012.1"/>
    <property type="molecule type" value="Genomic_DNA"/>
</dbReference>
<feature type="region of interest" description="Disordered" evidence="1">
    <location>
        <begin position="684"/>
        <end position="720"/>
    </location>
</feature>
<evidence type="ECO:0000313" key="2">
    <source>
        <dbReference type="EMBL" id="KAJ8881012.1"/>
    </source>
</evidence>
<comment type="caution">
    <text evidence="2">The sequence shown here is derived from an EMBL/GenBank/DDBJ whole genome shotgun (WGS) entry which is preliminary data.</text>
</comment>
<dbReference type="Proteomes" id="UP001159363">
    <property type="component" value="Chromosome 5"/>
</dbReference>
<protein>
    <submittedName>
        <fullName evidence="2">Uncharacterized protein</fullName>
    </submittedName>
</protein>
<evidence type="ECO:0000313" key="3">
    <source>
        <dbReference type="Proteomes" id="UP001159363"/>
    </source>
</evidence>
<proteinExistence type="predicted"/>
<gene>
    <name evidence="2" type="ORF">PR048_017485</name>
</gene>
<evidence type="ECO:0000256" key="1">
    <source>
        <dbReference type="SAM" id="MobiDB-lite"/>
    </source>
</evidence>
<feature type="region of interest" description="Disordered" evidence="1">
    <location>
        <begin position="559"/>
        <end position="582"/>
    </location>
</feature>
<accession>A0ABQ9H9M8</accession>
<keyword evidence="3" id="KW-1185">Reference proteome</keyword>
<reference evidence="2 3" key="1">
    <citation type="submission" date="2023-02" db="EMBL/GenBank/DDBJ databases">
        <title>LHISI_Scaffold_Assembly.</title>
        <authorList>
            <person name="Stuart O.P."/>
            <person name="Cleave R."/>
            <person name="Magrath M.J.L."/>
            <person name="Mikheyev A.S."/>
        </authorList>
    </citation>
    <scope>NUCLEOTIDE SEQUENCE [LARGE SCALE GENOMIC DNA]</scope>
    <source>
        <strain evidence="2">Daus_M_001</strain>
        <tissue evidence="2">Leg muscle</tissue>
    </source>
</reference>
<feature type="region of interest" description="Disordered" evidence="1">
    <location>
        <begin position="43"/>
        <end position="86"/>
    </location>
</feature>
<sequence>MVYATPLDTRDELSSLRRTPLHMCIATCFSAAQPKVAGWRAPRSQARECRRDIDVTHANNDRPRPRLNPEPHRPSTPPPTHPAFLIVGRLPPIRGRGVRDAMEGAQHEKAFSWNEDGKHLGKPNSQRRQQVWQERPPEHDFIMPLHNEISSVSDMWAKTRFYGTQSTLTQTKDEVDQSRWLRTANQSPCPNIELLFCLHLRTSVAGRGERTGGRPTRATTLRFVSENVRAPRTWSQPDIRPEQPTAQKQQSSQCYTILGSMGFRYVFPCKSAIGSEVSRACLINCDPIAKKQRRIVPERHEGEGNWIPGPGGALGHAAQHPTTLQFVVSITSAWLLRELLDLEAPLRVRVSKDRVVGDKAEGIALGVRDREVSYNMSQDKKIVSCSPKRPYSHVTGICYEVEMRQAKVACAERIHVRRRRKQSSDKLRKRLHFTCETGGTLLRVEEVCLTWGDETTRDCSGGLLSVLMRAWVVRVGGRWRAFSGSRCLSLEDSRVFTSQDNVQTSPEQIVQCLFSQRRNCRYDGFVLFAVCRSDPTNQQHARKQFASWRMVTYSPVDNPARISQSETKPAPRASHSQSDNEYALRSPIRPCEKLPSQLPDIFNHLARAKQGCVERFNVQVEVSRVCTSSSLTLSDTNEKSLMSYNENEIVNKSAEQFGNIGASRSMANKSNMATTPLTLRVAIGAASPSPPSSPRLEAPGRTSRHGCWRSPPQRPPLPLGTRPCCSRGSACLVLELRGRAGLKVSENIWEALNSEVLRTHEGD</sequence>
<name>A0ABQ9H9M8_9NEOP</name>